<name>A0A3M7PIE0_BRAPC</name>
<sequence length="76" mass="9132">MCTINANDHFKYFIHTKYCSIVRENVKIYEGINNYEGICMHKILFNRIKITIEQKQKVSYEIDDIIILKLLSWGIY</sequence>
<dbReference type="AlphaFoldDB" id="A0A3M7PIE0"/>
<dbReference type="EMBL" id="REGN01010541">
    <property type="protein sequence ID" value="RMZ98822.1"/>
    <property type="molecule type" value="Genomic_DNA"/>
</dbReference>
<accession>A0A3M7PIE0</accession>
<dbReference type="Proteomes" id="UP000276133">
    <property type="component" value="Unassembled WGS sequence"/>
</dbReference>
<proteinExistence type="predicted"/>
<gene>
    <name evidence="1" type="ORF">BpHYR1_036934</name>
</gene>
<keyword evidence="2" id="KW-1185">Reference proteome</keyword>
<protein>
    <submittedName>
        <fullName evidence="1">Uncharacterized protein</fullName>
    </submittedName>
</protein>
<comment type="caution">
    <text evidence="1">The sequence shown here is derived from an EMBL/GenBank/DDBJ whole genome shotgun (WGS) entry which is preliminary data.</text>
</comment>
<reference evidence="1 2" key="1">
    <citation type="journal article" date="2018" name="Sci. Rep.">
        <title>Genomic signatures of local adaptation to the degree of environmental predictability in rotifers.</title>
        <authorList>
            <person name="Franch-Gras L."/>
            <person name="Hahn C."/>
            <person name="Garcia-Roger E.M."/>
            <person name="Carmona M.J."/>
            <person name="Serra M."/>
            <person name="Gomez A."/>
        </authorList>
    </citation>
    <scope>NUCLEOTIDE SEQUENCE [LARGE SCALE GENOMIC DNA]</scope>
    <source>
        <strain evidence="1">HYR1</strain>
    </source>
</reference>
<evidence type="ECO:0000313" key="1">
    <source>
        <dbReference type="EMBL" id="RMZ98822.1"/>
    </source>
</evidence>
<evidence type="ECO:0000313" key="2">
    <source>
        <dbReference type="Proteomes" id="UP000276133"/>
    </source>
</evidence>
<organism evidence="1 2">
    <name type="scientific">Brachionus plicatilis</name>
    <name type="common">Marine rotifer</name>
    <name type="synonym">Brachionus muelleri</name>
    <dbReference type="NCBI Taxonomy" id="10195"/>
    <lineage>
        <taxon>Eukaryota</taxon>
        <taxon>Metazoa</taxon>
        <taxon>Spiralia</taxon>
        <taxon>Gnathifera</taxon>
        <taxon>Rotifera</taxon>
        <taxon>Eurotatoria</taxon>
        <taxon>Monogononta</taxon>
        <taxon>Pseudotrocha</taxon>
        <taxon>Ploima</taxon>
        <taxon>Brachionidae</taxon>
        <taxon>Brachionus</taxon>
    </lineage>
</organism>